<evidence type="ECO:0000256" key="4">
    <source>
        <dbReference type="SAM" id="Phobius"/>
    </source>
</evidence>
<name>A0A439D2U2_9PEZI</name>
<feature type="transmembrane region" description="Helical" evidence="4">
    <location>
        <begin position="422"/>
        <end position="442"/>
    </location>
</feature>
<evidence type="ECO:0000256" key="2">
    <source>
        <dbReference type="ARBA" id="ARBA00006727"/>
    </source>
</evidence>
<dbReference type="SUPFAM" id="SSF103473">
    <property type="entry name" value="MFS general substrate transporter"/>
    <property type="match status" value="1"/>
</dbReference>
<feature type="transmembrane region" description="Helical" evidence="4">
    <location>
        <begin position="123"/>
        <end position="143"/>
    </location>
</feature>
<feature type="compositionally biased region" description="Low complexity" evidence="3">
    <location>
        <begin position="12"/>
        <end position="28"/>
    </location>
</feature>
<evidence type="ECO:0000313" key="6">
    <source>
        <dbReference type="EMBL" id="RWA08581.1"/>
    </source>
</evidence>
<dbReference type="EMBL" id="RYZI01000193">
    <property type="protein sequence ID" value="RWA08581.1"/>
    <property type="molecule type" value="Genomic_DNA"/>
</dbReference>
<dbReference type="InterPro" id="IPR011701">
    <property type="entry name" value="MFS"/>
</dbReference>
<evidence type="ECO:0000259" key="5">
    <source>
        <dbReference type="PROSITE" id="PS50850"/>
    </source>
</evidence>
<feature type="compositionally biased region" description="Basic and acidic residues" evidence="3">
    <location>
        <begin position="1"/>
        <end position="11"/>
    </location>
</feature>
<keyword evidence="4" id="KW-0472">Membrane</keyword>
<accession>A0A439D2U2</accession>
<dbReference type="GO" id="GO:0022857">
    <property type="term" value="F:transmembrane transporter activity"/>
    <property type="evidence" value="ECO:0007669"/>
    <property type="project" value="InterPro"/>
</dbReference>
<evidence type="ECO:0000256" key="3">
    <source>
        <dbReference type="SAM" id="MobiDB-lite"/>
    </source>
</evidence>
<feature type="domain" description="Major facilitator superfamily (MFS) profile" evidence="5">
    <location>
        <begin position="51"/>
        <end position="482"/>
    </location>
</feature>
<feature type="compositionally biased region" description="Polar residues" evidence="3">
    <location>
        <begin position="497"/>
        <end position="506"/>
    </location>
</feature>
<keyword evidence="7" id="KW-1185">Reference proteome</keyword>
<dbReference type="InterPro" id="IPR050327">
    <property type="entry name" value="Proton-linked_MCT"/>
</dbReference>
<dbReference type="Gene3D" id="1.20.1250.20">
    <property type="entry name" value="MFS general substrate transporter like domains"/>
    <property type="match status" value="2"/>
</dbReference>
<feature type="transmembrane region" description="Helical" evidence="4">
    <location>
        <begin position="384"/>
        <end position="401"/>
    </location>
</feature>
<evidence type="ECO:0000313" key="7">
    <source>
        <dbReference type="Proteomes" id="UP000286045"/>
    </source>
</evidence>
<feature type="transmembrane region" description="Helical" evidence="4">
    <location>
        <begin position="207"/>
        <end position="227"/>
    </location>
</feature>
<reference evidence="6 7" key="1">
    <citation type="submission" date="2018-12" db="EMBL/GenBank/DDBJ databases">
        <title>Draft genome sequence of Xylaria grammica IHI A82.</title>
        <authorList>
            <person name="Buettner E."/>
            <person name="Kellner H."/>
        </authorList>
    </citation>
    <scope>NUCLEOTIDE SEQUENCE [LARGE SCALE GENOMIC DNA]</scope>
    <source>
        <strain evidence="6 7">IHI A82</strain>
    </source>
</reference>
<dbReference type="InterPro" id="IPR020846">
    <property type="entry name" value="MFS_dom"/>
</dbReference>
<feature type="transmembrane region" description="Helical" evidence="4">
    <location>
        <begin position="89"/>
        <end position="111"/>
    </location>
</feature>
<dbReference type="PROSITE" id="PS50850">
    <property type="entry name" value="MFS"/>
    <property type="match status" value="1"/>
</dbReference>
<dbReference type="Pfam" id="PF07690">
    <property type="entry name" value="MFS_1"/>
    <property type="match status" value="1"/>
</dbReference>
<sequence>MSTDLDREKRAPSPTAAATDSSAAADAADAPSAGDVQAAVRRTYGVHDYLKVVGLFFVYFITLGQVASFSTYQDYYEETLLPDYSPSSISWIGTSQVFLLGIVGILSGAMYDRGYLHEALFPGFVLVILGLLLLSFSYLYWHILLSQGFLIGIGGALFYIPAISIVSNNFAARPALPLGIAASGSAVGGIIWPIVFQHLLPVIGFAWLNRVFTLLVLVLSIVSYYALISGDQSVHSYHPKRRRARIFNSWFPRAKDESTVESTVDSTVESIQEPSPRKSKKFDIILSAFNGRAYQVLCVGVFFALLGYWVPLFYLVPFASISLGTSRVYASYLQSILNAASLFGRILPAAVGHKLGAANILLVGATALSILVFAWVSIDSVTGITVWCIFLGFVTGSVITIPNAVASRLSQPSNTGLRIGNMWAVGAFAELIGPPIGGALLMERDGKTSYLGCQLFGGASVLIGALFLIFPAWSIIKEDRAKKLGTSDDFGDGENSVRVSNDHSPL</sequence>
<gene>
    <name evidence="6" type="ORF">EKO27_g6529</name>
</gene>
<feature type="region of interest" description="Disordered" evidence="3">
    <location>
        <begin position="485"/>
        <end position="506"/>
    </location>
</feature>
<evidence type="ECO:0000256" key="1">
    <source>
        <dbReference type="ARBA" id="ARBA00004141"/>
    </source>
</evidence>
<dbReference type="GO" id="GO:0016020">
    <property type="term" value="C:membrane"/>
    <property type="evidence" value="ECO:0007669"/>
    <property type="project" value="UniProtKB-SubCell"/>
</dbReference>
<feature type="transmembrane region" description="Helical" evidence="4">
    <location>
        <begin position="454"/>
        <end position="476"/>
    </location>
</feature>
<comment type="caution">
    <text evidence="6">The sequence shown here is derived from an EMBL/GenBank/DDBJ whole genome shotgun (WGS) entry which is preliminary data.</text>
</comment>
<comment type="similarity">
    <text evidence="2">Belongs to the major facilitator superfamily. Monocarboxylate porter (TC 2.A.1.13) family.</text>
</comment>
<feature type="transmembrane region" description="Helical" evidence="4">
    <location>
        <begin position="175"/>
        <end position="195"/>
    </location>
</feature>
<feature type="transmembrane region" description="Helical" evidence="4">
    <location>
        <begin position="296"/>
        <end position="316"/>
    </location>
</feature>
<protein>
    <recommendedName>
        <fullName evidence="5">Major facilitator superfamily (MFS) profile domain-containing protein</fullName>
    </recommendedName>
</protein>
<feature type="transmembrane region" description="Helical" evidence="4">
    <location>
        <begin position="49"/>
        <end position="69"/>
    </location>
</feature>
<dbReference type="PANTHER" id="PTHR11360">
    <property type="entry name" value="MONOCARBOXYLATE TRANSPORTER"/>
    <property type="match status" value="1"/>
</dbReference>
<feature type="transmembrane region" description="Helical" evidence="4">
    <location>
        <begin position="149"/>
        <end position="168"/>
    </location>
</feature>
<feature type="transmembrane region" description="Helical" evidence="4">
    <location>
        <begin position="328"/>
        <end position="347"/>
    </location>
</feature>
<dbReference type="AlphaFoldDB" id="A0A439D2U2"/>
<organism evidence="6 7">
    <name type="scientific">Xylaria grammica</name>
    <dbReference type="NCBI Taxonomy" id="363999"/>
    <lineage>
        <taxon>Eukaryota</taxon>
        <taxon>Fungi</taxon>
        <taxon>Dikarya</taxon>
        <taxon>Ascomycota</taxon>
        <taxon>Pezizomycotina</taxon>
        <taxon>Sordariomycetes</taxon>
        <taxon>Xylariomycetidae</taxon>
        <taxon>Xylariales</taxon>
        <taxon>Xylariaceae</taxon>
        <taxon>Xylaria</taxon>
    </lineage>
</organism>
<feature type="region of interest" description="Disordered" evidence="3">
    <location>
        <begin position="1"/>
        <end position="28"/>
    </location>
</feature>
<proteinExistence type="inferred from homology"/>
<feature type="transmembrane region" description="Helical" evidence="4">
    <location>
        <begin position="359"/>
        <end position="378"/>
    </location>
</feature>
<keyword evidence="4" id="KW-1133">Transmembrane helix</keyword>
<dbReference type="PANTHER" id="PTHR11360:SF252">
    <property type="entry name" value="MAJOR FACILITATOR SUPERFAMILY (MFS) PROFILE DOMAIN-CONTAINING PROTEIN-RELATED"/>
    <property type="match status" value="1"/>
</dbReference>
<dbReference type="Proteomes" id="UP000286045">
    <property type="component" value="Unassembled WGS sequence"/>
</dbReference>
<keyword evidence="4" id="KW-0812">Transmembrane</keyword>
<comment type="subcellular location">
    <subcellularLocation>
        <location evidence="1">Membrane</location>
        <topology evidence="1">Multi-pass membrane protein</topology>
    </subcellularLocation>
</comment>
<dbReference type="InterPro" id="IPR036259">
    <property type="entry name" value="MFS_trans_sf"/>
</dbReference>